<evidence type="ECO:0000256" key="3">
    <source>
        <dbReference type="ARBA" id="ARBA00022827"/>
    </source>
</evidence>
<feature type="non-terminal residue" evidence="5">
    <location>
        <position position="125"/>
    </location>
</feature>
<keyword evidence="4" id="KW-0560">Oxidoreductase</keyword>
<dbReference type="EC" id="1.1.5.3" evidence="1"/>
<keyword evidence="2" id="KW-0285">Flavoprotein</keyword>
<organism evidence="5 6">
    <name type="scientific">Turnera subulata</name>
    <dbReference type="NCBI Taxonomy" id="218843"/>
    <lineage>
        <taxon>Eukaryota</taxon>
        <taxon>Viridiplantae</taxon>
        <taxon>Streptophyta</taxon>
        <taxon>Embryophyta</taxon>
        <taxon>Tracheophyta</taxon>
        <taxon>Spermatophyta</taxon>
        <taxon>Magnoliopsida</taxon>
        <taxon>eudicotyledons</taxon>
        <taxon>Gunneridae</taxon>
        <taxon>Pentapetalae</taxon>
        <taxon>rosids</taxon>
        <taxon>fabids</taxon>
        <taxon>Malpighiales</taxon>
        <taxon>Passifloraceae</taxon>
        <taxon>Turnera</taxon>
    </lineage>
</organism>
<name>A0A9Q0JJI1_9ROSI</name>
<feature type="non-terminal residue" evidence="5">
    <location>
        <position position="1"/>
    </location>
</feature>
<sequence>PRLLHLSRYYSTQDPTLAKNGKDKSLRGTVRLYPLGNEANERIIGARVRLTDVLSAWSGIRPLATDPSAKNTESISRYHVVESGPLVEEVAVDAAIKSGKLTPTNGSLIHNLRLLGADGWEPSSF</sequence>
<gene>
    <name evidence="5" type="ORF">Tsubulata_048824</name>
</gene>
<dbReference type="InterPro" id="IPR000447">
    <property type="entry name" value="G3P_DH_FAD-dep"/>
</dbReference>
<accession>A0A9Q0JJI1</accession>
<dbReference type="PANTHER" id="PTHR11985:SF15">
    <property type="entry name" value="GLYCEROL-3-PHOSPHATE DEHYDROGENASE, MITOCHONDRIAL"/>
    <property type="match status" value="1"/>
</dbReference>
<dbReference type="OrthoDB" id="264015at2759"/>
<dbReference type="AlphaFoldDB" id="A0A9Q0JJI1"/>
<protein>
    <recommendedName>
        <fullName evidence="1">glycerol-3-phosphate dehydrogenase</fullName>
        <ecNumber evidence="1">1.1.5.3</ecNumber>
    </recommendedName>
</protein>
<comment type="caution">
    <text evidence="5">The sequence shown here is derived from an EMBL/GenBank/DDBJ whole genome shotgun (WGS) entry which is preliminary data.</text>
</comment>
<dbReference type="GO" id="GO:0005739">
    <property type="term" value="C:mitochondrion"/>
    <property type="evidence" value="ECO:0007669"/>
    <property type="project" value="TreeGrafter"/>
</dbReference>
<proteinExistence type="predicted"/>
<evidence type="ECO:0000256" key="4">
    <source>
        <dbReference type="ARBA" id="ARBA00023002"/>
    </source>
</evidence>
<dbReference type="GO" id="GO:0006072">
    <property type="term" value="P:glycerol-3-phosphate metabolic process"/>
    <property type="evidence" value="ECO:0007669"/>
    <property type="project" value="InterPro"/>
</dbReference>
<keyword evidence="6" id="KW-1185">Reference proteome</keyword>
<evidence type="ECO:0000313" key="5">
    <source>
        <dbReference type="EMBL" id="KAJ4843362.1"/>
    </source>
</evidence>
<dbReference type="EMBL" id="JAKUCV010002252">
    <property type="protein sequence ID" value="KAJ4843362.1"/>
    <property type="molecule type" value="Genomic_DNA"/>
</dbReference>
<dbReference type="PANTHER" id="PTHR11985">
    <property type="entry name" value="GLYCEROL-3-PHOSPHATE DEHYDROGENASE"/>
    <property type="match status" value="1"/>
</dbReference>
<keyword evidence="3" id="KW-0274">FAD</keyword>
<evidence type="ECO:0000256" key="1">
    <source>
        <dbReference type="ARBA" id="ARBA00013029"/>
    </source>
</evidence>
<evidence type="ECO:0000313" key="6">
    <source>
        <dbReference type="Proteomes" id="UP001141552"/>
    </source>
</evidence>
<evidence type="ECO:0000256" key="2">
    <source>
        <dbReference type="ARBA" id="ARBA00022630"/>
    </source>
</evidence>
<dbReference type="GO" id="GO:0004368">
    <property type="term" value="F:glycerol-3-phosphate dehydrogenase (quinone) activity"/>
    <property type="evidence" value="ECO:0007669"/>
    <property type="project" value="UniProtKB-EC"/>
</dbReference>
<dbReference type="Proteomes" id="UP001141552">
    <property type="component" value="Unassembled WGS sequence"/>
</dbReference>
<reference evidence="5" key="1">
    <citation type="submission" date="2022-02" db="EMBL/GenBank/DDBJ databases">
        <authorList>
            <person name="Henning P.M."/>
            <person name="McCubbin A.G."/>
            <person name="Shore J.S."/>
        </authorList>
    </citation>
    <scope>NUCLEOTIDE SEQUENCE</scope>
    <source>
        <strain evidence="5">F60SS</strain>
        <tissue evidence="5">Leaves</tissue>
    </source>
</reference>
<reference evidence="5" key="2">
    <citation type="journal article" date="2023" name="Plants (Basel)">
        <title>Annotation of the Turnera subulata (Passifloraceae) Draft Genome Reveals the S-Locus Evolved after the Divergence of Turneroideae from Passifloroideae in a Stepwise Manner.</title>
        <authorList>
            <person name="Henning P.M."/>
            <person name="Roalson E.H."/>
            <person name="Mir W."/>
            <person name="McCubbin A.G."/>
            <person name="Shore J.S."/>
        </authorList>
    </citation>
    <scope>NUCLEOTIDE SEQUENCE</scope>
    <source>
        <strain evidence="5">F60SS</strain>
    </source>
</reference>